<dbReference type="PANTHER" id="PTHR30576:SF8">
    <property type="entry name" value="UNDECAPRENYL-PHOSPHATE GALACTOSE PHOSPHOTRANSFERASE"/>
    <property type="match status" value="1"/>
</dbReference>
<dbReference type="GO" id="GO:0016780">
    <property type="term" value="F:phosphotransferase activity, for other substituted phosphate groups"/>
    <property type="evidence" value="ECO:0007669"/>
    <property type="project" value="TreeGrafter"/>
</dbReference>
<protein>
    <submittedName>
        <fullName evidence="4">Sugar transferase involved in LPS biosynthesis (Colanic, teichoic acid)</fullName>
    </submittedName>
</protein>
<accession>A0A1M5UZ52</accession>
<evidence type="ECO:0000313" key="4">
    <source>
        <dbReference type="EMBL" id="SHH68164.1"/>
    </source>
</evidence>
<evidence type="ECO:0000313" key="5">
    <source>
        <dbReference type="Proteomes" id="UP000184447"/>
    </source>
</evidence>
<gene>
    <name evidence="4" type="ORF">SAMN02745207_02004</name>
</gene>
<keyword evidence="4" id="KW-0808">Transferase</keyword>
<proteinExistence type="inferred from homology"/>
<keyword evidence="2" id="KW-0472">Membrane</keyword>
<evidence type="ECO:0000256" key="1">
    <source>
        <dbReference type="ARBA" id="ARBA00006464"/>
    </source>
</evidence>
<keyword evidence="2" id="KW-0812">Transmembrane</keyword>
<organism evidence="4 5">
    <name type="scientific">Clostridium grantii DSM 8605</name>
    <dbReference type="NCBI Taxonomy" id="1121316"/>
    <lineage>
        <taxon>Bacteria</taxon>
        <taxon>Bacillati</taxon>
        <taxon>Bacillota</taxon>
        <taxon>Clostridia</taxon>
        <taxon>Eubacteriales</taxon>
        <taxon>Clostridiaceae</taxon>
        <taxon>Clostridium</taxon>
    </lineage>
</organism>
<keyword evidence="2" id="KW-1133">Transmembrane helix</keyword>
<dbReference type="STRING" id="1121316.SAMN02745207_02004"/>
<dbReference type="Proteomes" id="UP000184447">
    <property type="component" value="Unassembled WGS sequence"/>
</dbReference>
<sequence length="203" mass="23405">MRGGNFIIKRLVDLMFSFIALVTFSPLFIIVGILVYVKFGAPIIFSQNRVGKNGNIFRMYKFRTMLNSKNSEGNLLSDEERLTSFGKFLRSTSLDELPELINVLKGDMSLIGPRPLLVEYIPLYSEKQFKRHDVLPGLSGWAQINGRNTISWKEKFELDIWYVENQSFVLDLKIMMLTIKKVFIREGIDQSYGVTMEKFNGVN</sequence>
<evidence type="ECO:0000259" key="3">
    <source>
        <dbReference type="Pfam" id="PF02397"/>
    </source>
</evidence>
<evidence type="ECO:0000256" key="2">
    <source>
        <dbReference type="SAM" id="Phobius"/>
    </source>
</evidence>
<dbReference type="Pfam" id="PF02397">
    <property type="entry name" value="Bac_transf"/>
    <property type="match status" value="1"/>
</dbReference>
<feature type="transmembrane region" description="Helical" evidence="2">
    <location>
        <begin position="12"/>
        <end position="37"/>
    </location>
</feature>
<dbReference type="InterPro" id="IPR003362">
    <property type="entry name" value="Bact_transf"/>
</dbReference>
<dbReference type="EMBL" id="FQXM01000009">
    <property type="protein sequence ID" value="SHH68164.1"/>
    <property type="molecule type" value="Genomic_DNA"/>
</dbReference>
<dbReference type="PANTHER" id="PTHR30576">
    <property type="entry name" value="COLANIC BIOSYNTHESIS UDP-GLUCOSE LIPID CARRIER TRANSFERASE"/>
    <property type="match status" value="1"/>
</dbReference>
<comment type="similarity">
    <text evidence="1">Belongs to the bacterial sugar transferase family.</text>
</comment>
<feature type="domain" description="Bacterial sugar transferase" evidence="3">
    <location>
        <begin position="9"/>
        <end position="183"/>
    </location>
</feature>
<name>A0A1M5UZ52_9CLOT</name>
<dbReference type="AlphaFoldDB" id="A0A1M5UZ52"/>
<keyword evidence="5" id="KW-1185">Reference proteome</keyword>
<reference evidence="4 5" key="1">
    <citation type="submission" date="2016-11" db="EMBL/GenBank/DDBJ databases">
        <authorList>
            <person name="Jaros S."/>
            <person name="Januszkiewicz K."/>
            <person name="Wedrychowicz H."/>
        </authorList>
    </citation>
    <scope>NUCLEOTIDE SEQUENCE [LARGE SCALE GENOMIC DNA]</scope>
    <source>
        <strain evidence="4 5">DSM 8605</strain>
    </source>
</reference>